<dbReference type="PANTHER" id="PTHR13152">
    <property type="entry name" value="TFIIH, POLYPEPTIDE 4"/>
    <property type="match status" value="1"/>
</dbReference>
<comment type="function">
    <text evidence="8">Component of the general transcription and DNA repair factor IIH (TFIIH) core complex which is involved in general and transcription-coupled nucleotide excision repair (NER) of damaged DNA.</text>
</comment>
<proteinExistence type="inferred from homology"/>
<keyword evidence="3 8" id="KW-0227">DNA damage</keyword>
<reference evidence="10 11" key="1">
    <citation type="submission" date="2022-01" db="EMBL/GenBank/DDBJ databases">
        <title>A chromosomal length assembly of Cordylochernes scorpioides.</title>
        <authorList>
            <person name="Zeh D."/>
            <person name="Zeh J."/>
        </authorList>
    </citation>
    <scope>NUCLEOTIDE SEQUENCE [LARGE SCALE GENOMIC DNA]</scope>
    <source>
        <strain evidence="10">IN4F17</strain>
        <tissue evidence="10">Whole Body</tissue>
    </source>
</reference>
<evidence type="ECO:0000256" key="7">
    <source>
        <dbReference type="ARBA" id="ARBA00023242"/>
    </source>
</evidence>
<keyword evidence="7 8" id="KW-0539">Nucleus</keyword>
<accession>A0ABY6L314</accession>
<comment type="subcellular location">
    <subcellularLocation>
        <location evidence="1 8">Nucleus</location>
    </subcellularLocation>
</comment>
<dbReference type="EMBL" id="CP092875">
    <property type="protein sequence ID" value="UYV75536.1"/>
    <property type="molecule type" value="Genomic_DNA"/>
</dbReference>
<organism evidence="10 11">
    <name type="scientific">Cordylochernes scorpioides</name>
    <dbReference type="NCBI Taxonomy" id="51811"/>
    <lineage>
        <taxon>Eukaryota</taxon>
        <taxon>Metazoa</taxon>
        <taxon>Ecdysozoa</taxon>
        <taxon>Arthropoda</taxon>
        <taxon>Chelicerata</taxon>
        <taxon>Arachnida</taxon>
        <taxon>Pseudoscorpiones</taxon>
        <taxon>Cheliferoidea</taxon>
        <taxon>Chernetidae</taxon>
        <taxon>Cordylochernes</taxon>
    </lineage>
</organism>
<dbReference type="Gene3D" id="3.30.70.2610">
    <property type="match status" value="1"/>
</dbReference>
<evidence type="ECO:0000256" key="1">
    <source>
        <dbReference type="ARBA" id="ARBA00004123"/>
    </source>
</evidence>
<evidence type="ECO:0000259" key="9">
    <source>
        <dbReference type="Pfam" id="PF18307"/>
    </source>
</evidence>
<sequence length="360" mass="40642">MVELSEVSYYRYVELRARSLNSRNILHYMVGNATPISQDVISVLLHAGLMTPDTSSNGQHSHIITKEGFQFVLMDVVSQVWHFVVQYLTMLQESEMDLVECLNFLFQLSFTTLGKVRVPLHYPPHSNTTGCRCHRATALSSSAPTCSPSSSPCGSLDSYSREKLAINLSSGQAVGLAAVDIPGFLVVQTTFQVTAYTGLSLPVVYCVYVLMLTLCLDSLLKIALLALFTEMNYRFPSICIGVITRDSVRQAFKYGITAEQIINFLKTHSRSPKGAAQENPIPPDVIDQIKLWELERNRLSFMEGVLYNHFLSSNDFHRLEEYAKDINGLIFSNSQNRVMVVCKSAHEDVRRFWKRQKQEH</sequence>
<dbReference type="Pfam" id="PF18307">
    <property type="entry name" value="Tfb2_C"/>
    <property type="match status" value="1"/>
</dbReference>
<dbReference type="PANTHER" id="PTHR13152:SF0">
    <property type="entry name" value="GENERAL TRANSCRIPTION FACTOR IIH SUBUNIT 4"/>
    <property type="match status" value="1"/>
</dbReference>
<name>A0ABY6L314_9ARAC</name>
<protein>
    <recommendedName>
        <fullName evidence="8">General transcription factor IIH subunit 4</fullName>
    </recommendedName>
</protein>
<evidence type="ECO:0000256" key="5">
    <source>
        <dbReference type="ARBA" id="ARBA00023163"/>
    </source>
</evidence>
<evidence type="ECO:0000256" key="4">
    <source>
        <dbReference type="ARBA" id="ARBA00023015"/>
    </source>
</evidence>
<dbReference type="Pfam" id="PF03849">
    <property type="entry name" value="Tfb2"/>
    <property type="match status" value="2"/>
</dbReference>
<keyword evidence="6 8" id="KW-0234">DNA repair</keyword>
<keyword evidence="4 8" id="KW-0805">Transcription regulation</keyword>
<dbReference type="InterPro" id="IPR040662">
    <property type="entry name" value="Tfb2_C"/>
</dbReference>
<evidence type="ECO:0000313" key="10">
    <source>
        <dbReference type="EMBL" id="UYV75536.1"/>
    </source>
</evidence>
<evidence type="ECO:0000256" key="2">
    <source>
        <dbReference type="ARBA" id="ARBA00007132"/>
    </source>
</evidence>
<comment type="similarity">
    <text evidence="2 8">Belongs to the TFB2 family.</text>
</comment>
<dbReference type="InterPro" id="IPR004598">
    <property type="entry name" value="TFIIH_p52/Tfb2"/>
</dbReference>
<dbReference type="Proteomes" id="UP001235939">
    <property type="component" value="Chromosome 13"/>
</dbReference>
<evidence type="ECO:0000256" key="3">
    <source>
        <dbReference type="ARBA" id="ARBA00022763"/>
    </source>
</evidence>
<evidence type="ECO:0000313" key="11">
    <source>
        <dbReference type="Proteomes" id="UP001235939"/>
    </source>
</evidence>
<gene>
    <name evidence="10" type="ORF">LAZ67_13000540</name>
</gene>
<evidence type="ECO:0000256" key="8">
    <source>
        <dbReference type="RuleBase" id="RU364024"/>
    </source>
</evidence>
<keyword evidence="11" id="KW-1185">Reference proteome</keyword>
<keyword evidence="5 8" id="KW-0804">Transcription</keyword>
<feature type="domain" description="Transcription factor Tfb2 C-terminal" evidence="9">
    <location>
        <begin position="287"/>
        <end position="354"/>
    </location>
</feature>
<evidence type="ECO:0000256" key="6">
    <source>
        <dbReference type="ARBA" id="ARBA00023204"/>
    </source>
</evidence>